<accession>A0A4S2Q1W4</accession>
<evidence type="ECO:0000313" key="1">
    <source>
        <dbReference type="EMBL" id="THA10461.1"/>
    </source>
</evidence>
<dbReference type="Proteomes" id="UP000306758">
    <property type="component" value="Unassembled WGS sequence"/>
</dbReference>
<dbReference type="AlphaFoldDB" id="A0A4S2Q1W4"/>
<dbReference type="EMBL" id="QXNI01000014">
    <property type="protein sequence ID" value="THA10461.1"/>
    <property type="molecule type" value="Genomic_DNA"/>
</dbReference>
<sequence length="63" mass="7526">MHKEKEKIWVEKIGLRLVWWGLGDLRAEFYAKNKNGGDWLKMGGNWVLFCIKIVDELVIFKQF</sequence>
<organism evidence="1 2">
    <name type="scientific">Rodentibacter pneumotropicus</name>
    <dbReference type="NCBI Taxonomy" id="758"/>
    <lineage>
        <taxon>Bacteria</taxon>
        <taxon>Pseudomonadati</taxon>
        <taxon>Pseudomonadota</taxon>
        <taxon>Gammaproteobacteria</taxon>
        <taxon>Pasteurellales</taxon>
        <taxon>Pasteurellaceae</taxon>
        <taxon>Rodentibacter</taxon>
    </lineage>
</organism>
<protein>
    <submittedName>
        <fullName evidence="1">Uncharacterized protein</fullName>
    </submittedName>
</protein>
<name>A0A4S2Q1W4_9PAST</name>
<gene>
    <name evidence="1" type="ORF">D3M78_02875</name>
</gene>
<evidence type="ECO:0000313" key="2">
    <source>
        <dbReference type="Proteomes" id="UP000306758"/>
    </source>
</evidence>
<reference evidence="1 2" key="1">
    <citation type="journal article" date="2019" name="Vet. Microbiol.">
        <title>Development of multi locus sequence typing (MLST) of Rodentibacter pneumotropicus.</title>
        <authorList>
            <person name="Adhikary S."/>
            <person name="Bisgaard M."/>
            <person name="Boot R."/>
            <person name="Benga L."/>
            <person name="Nicklas W."/>
            <person name="Christensen H."/>
        </authorList>
    </citation>
    <scope>NUCLEOTIDE SEQUENCE [LARGE SCALE GENOMIC DNA]</scope>
    <source>
        <strain evidence="1 2">Ac84</strain>
    </source>
</reference>
<proteinExistence type="predicted"/>
<comment type="caution">
    <text evidence="1">The sequence shown here is derived from an EMBL/GenBank/DDBJ whole genome shotgun (WGS) entry which is preliminary data.</text>
</comment>